<protein>
    <submittedName>
        <fullName evidence="2">Gp81</fullName>
    </submittedName>
</protein>
<dbReference type="RefSeq" id="WP_004526661.1">
    <property type="nucleotide sequence ID" value="NZ_CM000832.1"/>
</dbReference>
<dbReference type="InterPro" id="IPR035093">
    <property type="entry name" value="RelE/ParE_toxin_dom_sf"/>
</dbReference>
<dbReference type="SUPFAM" id="SSF143011">
    <property type="entry name" value="RelE-like"/>
    <property type="match status" value="1"/>
</dbReference>
<dbReference type="Gene3D" id="3.30.2310.20">
    <property type="entry name" value="RelE-like"/>
    <property type="match status" value="1"/>
</dbReference>
<dbReference type="InterPro" id="IPR007712">
    <property type="entry name" value="RelE/ParE_toxin"/>
</dbReference>
<dbReference type="InterPro" id="IPR052747">
    <property type="entry name" value="TA_system_RelE_toxin"/>
</dbReference>
<gene>
    <name evidence="2" type="ORF">BURPS1710A_1917</name>
</gene>
<dbReference type="Proteomes" id="UP000001812">
    <property type="component" value="Chromosome I"/>
</dbReference>
<name>A0A0E1W5Y6_BURPE</name>
<dbReference type="PANTHER" id="PTHR38813:SF1">
    <property type="entry name" value="TOXIN RELE1-RELATED"/>
    <property type="match status" value="1"/>
</dbReference>
<dbReference type="PANTHER" id="PTHR38813">
    <property type="match status" value="1"/>
</dbReference>
<accession>A0A0E1W5Y6</accession>
<dbReference type="HOGENOM" id="CLU_155761_6_1_4"/>
<sequence length="85" mass="9375">MHSIEFTKQAAQALKAMPRNISATIRAKIDALAVDPYAPNPNAKKLAGQPGYRLRVGDWRVLYEIEDGRVVIVVLTVKPRGGAYK</sequence>
<dbReference type="Pfam" id="PF05016">
    <property type="entry name" value="ParE_toxin"/>
    <property type="match status" value="1"/>
</dbReference>
<evidence type="ECO:0000313" key="2">
    <source>
        <dbReference type="EMBL" id="EET08635.1"/>
    </source>
</evidence>
<evidence type="ECO:0000256" key="1">
    <source>
        <dbReference type="ARBA" id="ARBA00022649"/>
    </source>
</evidence>
<proteinExistence type="predicted"/>
<organism evidence="2">
    <name type="scientific">Burkholderia pseudomallei 1710a</name>
    <dbReference type="NCBI Taxonomy" id="320371"/>
    <lineage>
        <taxon>Bacteria</taxon>
        <taxon>Pseudomonadati</taxon>
        <taxon>Pseudomonadota</taxon>
        <taxon>Betaproteobacteria</taxon>
        <taxon>Burkholderiales</taxon>
        <taxon>Burkholderiaceae</taxon>
        <taxon>Burkholderia</taxon>
        <taxon>pseudomallei group</taxon>
    </lineage>
</organism>
<dbReference type="AlphaFoldDB" id="A0A0E1W5Y6"/>
<keyword evidence="1" id="KW-1277">Toxin-antitoxin system</keyword>
<dbReference type="EMBL" id="CM000832">
    <property type="protein sequence ID" value="EET08635.1"/>
    <property type="molecule type" value="Genomic_DNA"/>
</dbReference>
<reference evidence="2" key="1">
    <citation type="submission" date="2009-05" db="EMBL/GenBank/DDBJ databases">
        <authorList>
            <person name="Harkins D.M."/>
            <person name="DeShazer D."/>
            <person name="Woods D.E."/>
            <person name="Brinkac L.M."/>
            <person name="Brown K.A."/>
            <person name="Hung G.C."/>
            <person name="Tuanyok A."/>
            <person name="Zhang B."/>
            <person name="Nierman W.C."/>
        </authorList>
    </citation>
    <scope>NUCLEOTIDE SEQUENCE [LARGE SCALE GENOMIC DNA]</scope>
    <source>
        <strain evidence="2">1710a</strain>
    </source>
</reference>